<dbReference type="AlphaFoldDB" id="A0AAN6SE00"/>
<evidence type="ECO:0000313" key="2">
    <source>
        <dbReference type="Proteomes" id="UP001303222"/>
    </source>
</evidence>
<dbReference type="Proteomes" id="UP001303222">
    <property type="component" value="Unassembled WGS sequence"/>
</dbReference>
<reference evidence="1" key="2">
    <citation type="submission" date="2023-06" db="EMBL/GenBank/DDBJ databases">
        <authorList>
            <consortium name="Lawrence Berkeley National Laboratory"/>
            <person name="Mondo S.J."/>
            <person name="Hensen N."/>
            <person name="Bonometti L."/>
            <person name="Westerberg I."/>
            <person name="Brannstrom I.O."/>
            <person name="Guillou S."/>
            <person name="Cros-Aarteil S."/>
            <person name="Calhoun S."/>
            <person name="Haridas S."/>
            <person name="Kuo A."/>
            <person name="Pangilinan J."/>
            <person name="Riley R."/>
            <person name="Labutti K."/>
            <person name="Andreopoulos B."/>
            <person name="Lipzen A."/>
            <person name="Chen C."/>
            <person name="Yanf M."/>
            <person name="Daum C."/>
            <person name="Ng V."/>
            <person name="Clum A."/>
            <person name="Steindorff A."/>
            <person name="Ohm R."/>
            <person name="Martin F."/>
            <person name="Silar P."/>
            <person name="Natvig D."/>
            <person name="Lalanne C."/>
            <person name="Gautier V."/>
            <person name="Ament-Velasquez S.L."/>
            <person name="Kruys A."/>
            <person name="Hutchinson M.I."/>
            <person name="Powell A.J."/>
            <person name="Barry K."/>
            <person name="Miller A.N."/>
            <person name="Grigoriev I.V."/>
            <person name="Debuchy R."/>
            <person name="Gladieux P."/>
            <person name="Thoren M.H."/>
            <person name="Johannesson H."/>
        </authorList>
    </citation>
    <scope>NUCLEOTIDE SEQUENCE</scope>
    <source>
        <strain evidence="1">CBS 626.80</strain>
    </source>
</reference>
<dbReference type="EMBL" id="MU859189">
    <property type="protein sequence ID" value="KAK3950135.1"/>
    <property type="molecule type" value="Genomic_DNA"/>
</dbReference>
<gene>
    <name evidence="1" type="ORF">QBC32DRAFT_21954</name>
</gene>
<sequence>MMVAAGPLIFMKQASAWRLGVFVFFAFLFFFSFFTSCSFPNSVIQTRFRRLYPCHEKHLRQYENTLYRGERDYCDGPRSWSRRIQFTKPRRLGSSMSQVAPNPIGFKVLKMIHLPWWPWLW</sequence>
<protein>
    <submittedName>
        <fullName evidence="1">Uncharacterized protein</fullName>
    </submittedName>
</protein>
<reference evidence="1" key="1">
    <citation type="journal article" date="2023" name="Mol. Phylogenet. Evol.">
        <title>Genome-scale phylogeny and comparative genomics of the fungal order Sordariales.</title>
        <authorList>
            <person name="Hensen N."/>
            <person name="Bonometti L."/>
            <person name="Westerberg I."/>
            <person name="Brannstrom I.O."/>
            <person name="Guillou S."/>
            <person name="Cros-Aarteil S."/>
            <person name="Calhoun S."/>
            <person name="Haridas S."/>
            <person name="Kuo A."/>
            <person name="Mondo S."/>
            <person name="Pangilinan J."/>
            <person name="Riley R."/>
            <person name="LaButti K."/>
            <person name="Andreopoulos B."/>
            <person name="Lipzen A."/>
            <person name="Chen C."/>
            <person name="Yan M."/>
            <person name="Daum C."/>
            <person name="Ng V."/>
            <person name="Clum A."/>
            <person name="Steindorff A."/>
            <person name="Ohm R.A."/>
            <person name="Martin F."/>
            <person name="Silar P."/>
            <person name="Natvig D.O."/>
            <person name="Lalanne C."/>
            <person name="Gautier V."/>
            <person name="Ament-Velasquez S.L."/>
            <person name="Kruys A."/>
            <person name="Hutchinson M.I."/>
            <person name="Powell A.J."/>
            <person name="Barry K."/>
            <person name="Miller A.N."/>
            <person name="Grigoriev I.V."/>
            <person name="Debuchy R."/>
            <person name="Gladieux P."/>
            <person name="Hiltunen Thoren M."/>
            <person name="Johannesson H."/>
        </authorList>
    </citation>
    <scope>NUCLEOTIDE SEQUENCE</scope>
    <source>
        <strain evidence="1">CBS 626.80</strain>
    </source>
</reference>
<evidence type="ECO:0000313" key="1">
    <source>
        <dbReference type="EMBL" id="KAK3950135.1"/>
    </source>
</evidence>
<organism evidence="1 2">
    <name type="scientific">Pseudoneurospora amorphoporcata</name>
    <dbReference type="NCBI Taxonomy" id="241081"/>
    <lineage>
        <taxon>Eukaryota</taxon>
        <taxon>Fungi</taxon>
        <taxon>Dikarya</taxon>
        <taxon>Ascomycota</taxon>
        <taxon>Pezizomycotina</taxon>
        <taxon>Sordariomycetes</taxon>
        <taxon>Sordariomycetidae</taxon>
        <taxon>Sordariales</taxon>
        <taxon>Sordariaceae</taxon>
        <taxon>Pseudoneurospora</taxon>
    </lineage>
</organism>
<keyword evidence="2" id="KW-1185">Reference proteome</keyword>
<proteinExistence type="predicted"/>
<name>A0AAN6SE00_9PEZI</name>
<comment type="caution">
    <text evidence="1">The sequence shown here is derived from an EMBL/GenBank/DDBJ whole genome shotgun (WGS) entry which is preliminary data.</text>
</comment>
<accession>A0AAN6SE00</accession>